<dbReference type="InterPro" id="IPR000086">
    <property type="entry name" value="NUDIX_hydrolase_dom"/>
</dbReference>
<dbReference type="Gene3D" id="3.90.79.10">
    <property type="entry name" value="Nucleoside Triphosphate Pyrophosphohydrolase"/>
    <property type="match status" value="1"/>
</dbReference>
<dbReference type="CDD" id="cd02883">
    <property type="entry name" value="NUDIX_Hydrolase"/>
    <property type="match status" value="1"/>
</dbReference>
<dbReference type="Pfam" id="PF00293">
    <property type="entry name" value="NUDIX"/>
    <property type="match status" value="1"/>
</dbReference>
<sequence length="197" mass="21797">MSQVSFEPIVADFNVSRSAWLAAHHKDFAGVHSSAVVFDSLHPSSPGRRILLVQRSATDSMPCKWELPGGAVDDEDATILHGCARELKEETGLTALHVVRRITEGPDGEQLTVFTNSRGTKIFCKFVFEVRVNEGESIVLDPEEHQAWVWASEDEVVAGKIRDSDGVDGFEIPLTAPHVRRFIMEAFRLRKADTAQG</sequence>
<dbReference type="PROSITE" id="PS51462">
    <property type="entry name" value="NUDIX"/>
    <property type="match status" value="1"/>
</dbReference>
<accession>A0A166RYS4</accession>
<dbReference type="SUPFAM" id="SSF55811">
    <property type="entry name" value="Nudix"/>
    <property type="match status" value="1"/>
</dbReference>
<comment type="caution">
    <text evidence="2">The sequence shown here is derived from an EMBL/GenBank/DDBJ whole genome shotgun (WGS) entry which is preliminary data.</text>
</comment>
<dbReference type="AlphaFoldDB" id="A0A166RYS4"/>
<dbReference type="PANTHER" id="PTHR43736">
    <property type="entry name" value="ADP-RIBOSE PYROPHOSPHATASE"/>
    <property type="match status" value="1"/>
</dbReference>
<keyword evidence="2" id="KW-0378">Hydrolase</keyword>
<evidence type="ECO:0000313" key="3">
    <source>
        <dbReference type="Proteomes" id="UP000076863"/>
    </source>
</evidence>
<evidence type="ECO:0000313" key="2">
    <source>
        <dbReference type="EMBL" id="OAA35095.1"/>
    </source>
</evidence>
<dbReference type="OrthoDB" id="276276at2759"/>
<reference evidence="2 3" key="1">
    <citation type="journal article" date="2016" name="Genome Biol. Evol.">
        <title>Divergent and convergent evolution of fungal pathogenicity.</title>
        <authorList>
            <person name="Shang Y."/>
            <person name="Xiao G."/>
            <person name="Zheng P."/>
            <person name="Cen K."/>
            <person name="Zhan S."/>
            <person name="Wang C."/>
        </authorList>
    </citation>
    <scope>NUCLEOTIDE SEQUENCE [LARGE SCALE GENOMIC DNA]</scope>
    <source>
        <strain evidence="2 3">RCEF 3172</strain>
    </source>
</reference>
<dbReference type="PANTHER" id="PTHR43736:SF1">
    <property type="entry name" value="DIHYDRONEOPTERIN TRIPHOSPHATE DIPHOSPHATASE"/>
    <property type="match status" value="1"/>
</dbReference>
<dbReference type="Proteomes" id="UP000076863">
    <property type="component" value="Unassembled WGS sequence"/>
</dbReference>
<dbReference type="EMBL" id="AZHA01000045">
    <property type="protein sequence ID" value="OAA35095.1"/>
    <property type="molecule type" value="Genomic_DNA"/>
</dbReference>
<evidence type="ECO:0000259" key="1">
    <source>
        <dbReference type="PROSITE" id="PS51462"/>
    </source>
</evidence>
<feature type="domain" description="Nudix hydrolase" evidence="1">
    <location>
        <begin position="28"/>
        <end position="174"/>
    </location>
</feature>
<name>A0A166RYS4_9HYPO</name>
<protein>
    <submittedName>
        <fullName evidence="2">NUDIX hydrolase domain-like protein</fullName>
    </submittedName>
</protein>
<dbReference type="GO" id="GO:0016787">
    <property type="term" value="F:hydrolase activity"/>
    <property type="evidence" value="ECO:0007669"/>
    <property type="project" value="UniProtKB-KW"/>
</dbReference>
<dbReference type="InterPro" id="IPR015797">
    <property type="entry name" value="NUDIX_hydrolase-like_dom_sf"/>
</dbReference>
<gene>
    <name evidence="2" type="ORF">BBO_08883</name>
</gene>
<keyword evidence="3" id="KW-1185">Reference proteome</keyword>
<proteinExistence type="predicted"/>
<organism evidence="2 3">
    <name type="scientific">Beauveria brongniartii RCEF 3172</name>
    <dbReference type="NCBI Taxonomy" id="1081107"/>
    <lineage>
        <taxon>Eukaryota</taxon>
        <taxon>Fungi</taxon>
        <taxon>Dikarya</taxon>
        <taxon>Ascomycota</taxon>
        <taxon>Pezizomycotina</taxon>
        <taxon>Sordariomycetes</taxon>
        <taxon>Hypocreomycetidae</taxon>
        <taxon>Hypocreales</taxon>
        <taxon>Cordycipitaceae</taxon>
        <taxon>Beauveria</taxon>
        <taxon>Beauveria brongniartii</taxon>
    </lineage>
</organism>